<reference evidence="1" key="1">
    <citation type="submission" date="2023-06" db="EMBL/GenBank/DDBJ databases">
        <authorList>
            <person name="Delattre M."/>
        </authorList>
    </citation>
    <scope>NUCLEOTIDE SEQUENCE</scope>
    <source>
        <strain evidence="1">AF72</strain>
    </source>
</reference>
<evidence type="ECO:0000313" key="2">
    <source>
        <dbReference type="Proteomes" id="UP001177023"/>
    </source>
</evidence>
<comment type="caution">
    <text evidence="1">The sequence shown here is derived from an EMBL/GenBank/DDBJ whole genome shotgun (WGS) entry which is preliminary data.</text>
</comment>
<dbReference type="Proteomes" id="UP001177023">
    <property type="component" value="Unassembled WGS sequence"/>
</dbReference>
<organism evidence="1 2">
    <name type="scientific">Mesorhabditis spiculigera</name>
    <dbReference type="NCBI Taxonomy" id="96644"/>
    <lineage>
        <taxon>Eukaryota</taxon>
        <taxon>Metazoa</taxon>
        <taxon>Ecdysozoa</taxon>
        <taxon>Nematoda</taxon>
        <taxon>Chromadorea</taxon>
        <taxon>Rhabditida</taxon>
        <taxon>Rhabditina</taxon>
        <taxon>Rhabditomorpha</taxon>
        <taxon>Rhabditoidea</taxon>
        <taxon>Rhabditidae</taxon>
        <taxon>Mesorhabditinae</taxon>
        <taxon>Mesorhabditis</taxon>
    </lineage>
</organism>
<name>A0AA36CX07_9BILA</name>
<dbReference type="EMBL" id="CATQJA010002641">
    <property type="protein sequence ID" value="CAJ0575905.1"/>
    <property type="molecule type" value="Genomic_DNA"/>
</dbReference>
<feature type="non-terminal residue" evidence="1">
    <location>
        <position position="161"/>
    </location>
</feature>
<sequence length="161" mass="18834">MKFLEELKPKLVELGLDQATYLKDLQKTHSYPKDGPWTGIRDDGIFNWEEYDYDAGHVRFGIINETPGRLTIHFSKRHPHMDTEYQVVSRIITDAVLVVPQRNSNLYEIPAGSTVKFCFEFPAEYFNHNQEQRPFIYLCLRGPADHELRYKFATLAIVLNK</sequence>
<accession>A0AA36CX07</accession>
<keyword evidence="2" id="KW-1185">Reference proteome</keyword>
<protein>
    <submittedName>
        <fullName evidence="1">Uncharacterized protein</fullName>
    </submittedName>
</protein>
<dbReference type="AlphaFoldDB" id="A0AA36CX07"/>
<gene>
    <name evidence="1" type="ORF">MSPICULIGERA_LOCUS14207</name>
</gene>
<evidence type="ECO:0000313" key="1">
    <source>
        <dbReference type="EMBL" id="CAJ0575905.1"/>
    </source>
</evidence>
<proteinExistence type="predicted"/>